<reference evidence="2 3" key="1">
    <citation type="journal article" date="2019" name="Sci. Rep.">
        <title>Orb-weaving spider Araneus ventricosus genome elucidates the spidroin gene catalogue.</title>
        <authorList>
            <person name="Kono N."/>
            <person name="Nakamura H."/>
            <person name="Ohtoshi R."/>
            <person name="Moran D.A.P."/>
            <person name="Shinohara A."/>
            <person name="Yoshida Y."/>
            <person name="Fujiwara M."/>
            <person name="Mori M."/>
            <person name="Tomita M."/>
            <person name="Arakawa K."/>
        </authorList>
    </citation>
    <scope>NUCLEOTIDE SEQUENCE [LARGE SCALE GENOMIC DNA]</scope>
</reference>
<dbReference type="PROSITE" id="PS50225">
    <property type="entry name" value="SOCS"/>
    <property type="match status" value="1"/>
</dbReference>
<dbReference type="InterPro" id="IPR036036">
    <property type="entry name" value="SOCS_box-like_dom_sf"/>
</dbReference>
<dbReference type="SMART" id="SM00969">
    <property type="entry name" value="SOCS_box"/>
    <property type="match status" value="1"/>
</dbReference>
<sequence>PGLTENVLDKADESITTERICRMMQIIWVYIDTRLHGNSEAASEALRLIWCSVPDACITFEELKKILGNAFREEKLMDMHGFYVRAIGEFHKFIEPRPLTHLCRTVLRRTFEKNDLWIPDGICRTGLPKSLQSFLNLEKQFTV</sequence>
<gene>
    <name evidence="2" type="ORF">AVEN_240048_1</name>
</gene>
<dbReference type="InterPro" id="IPR001496">
    <property type="entry name" value="SOCS_box"/>
</dbReference>
<name>A0A4Y2KN52_ARAVE</name>
<accession>A0A4Y2KN52</accession>
<evidence type="ECO:0000313" key="2">
    <source>
        <dbReference type="EMBL" id="GBN02853.1"/>
    </source>
</evidence>
<feature type="domain" description="SOCS box" evidence="1">
    <location>
        <begin position="95"/>
        <end position="135"/>
    </location>
</feature>
<dbReference type="Proteomes" id="UP000499080">
    <property type="component" value="Unassembled WGS sequence"/>
</dbReference>
<dbReference type="CDD" id="cd03587">
    <property type="entry name" value="SOCS"/>
    <property type="match status" value="1"/>
</dbReference>
<dbReference type="SUPFAM" id="SSF158235">
    <property type="entry name" value="SOCS box-like"/>
    <property type="match status" value="1"/>
</dbReference>
<keyword evidence="3" id="KW-1185">Reference proteome</keyword>
<protein>
    <recommendedName>
        <fullName evidence="1">SOCS box domain-containing protein</fullName>
    </recommendedName>
</protein>
<dbReference type="Pfam" id="PF07525">
    <property type="entry name" value="SOCS_box"/>
    <property type="match status" value="1"/>
</dbReference>
<dbReference type="GO" id="GO:0035556">
    <property type="term" value="P:intracellular signal transduction"/>
    <property type="evidence" value="ECO:0007669"/>
    <property type="project" value="InterPro"/>
</dbReference>
<dbReference type="OrthoDB" id="366390at2759"/>
<evidence type="ECO:0000313" key="3">
    <source>
        <dbReference type="Proteomes" id="UP000499080"/>
    </source>
</evidence>
<organism evidence="2 3">
    <name type="scientific">Araneus ventricosus</name>
    <name type="common">Orbweaver spider</name>
    <name type="synonym">Epeira ventricosa</name>
    <dbReference type="NCBI Taxonomy" id="182803"/>
    <lineage>
        <taxon>Eukaryota</taxon>
        <taxon>Metazoa</taxon>
        <taxon>Ecdysozoa</taxon>
        <taxon>Arthropoda</taxon>
        <taxon>Chelicerata</taxon>
        <taxon>Arachnida</taxon>
        <taxon>Araneae</taxon>
        <taxon>Araneomorphae</taxon>
        <taxon>Entelegynae</taxon>
        <taxon>Araneoidea</taxon>
        <taxon>Araneidae</taxon>
        <taxon>Araneus</taxon>
    </lineage>
</organism>
<proteinExistence type="predicted"/>
<feature type="non-terminal residue" evidence="2">
    <location>
        <position position="1"/>
    </location>
</feature>
<comment type="caution">
    <text evidence="2">The sequence shown here is derived from an EMBL/GenBank/DDBJ whole genome shotgun (WGS) entry which is preliminary data.</text>
</comment>
<dbReference type="EMBL" id="BGPR01272738">
    <property type="protein sequence ID" value="GBN02853.1"/>
    <property type="molecule type" value="Genomic_DNA"/>
</dbReference>
<dbReference type="AlphaFoldDB" id="A0A4Y2KN52"/>
<evidence type="ECO:0000259" key="1">
    <source>
        <dbReference type="PROSITE" id="PS50225"/>
    </source>
</evidence>